<dbReference type="PANTHER" id="PTHR35546:SF130">
    <property type="entry name" value="EXPRESSED PROTEIN"/>
    <property type="match status" value="1"/>
</dbReference>
<dbReference type="GeneID" id="113874707"/>
<dbReference type="InterPro" id="IPR055290">
    <property type="entry name" value="At3g26010-like"/>
</dbReference>
<name>A0A8B8MLE1_ABRPR</name>
<dbReference type="PANTHER" id="PTHR35546">
    <property type="entry name" value="F-BOX PROTEIN INTERACTION DOMAIN PROTEIN-RELATED"/>
    <property type="match status" value="1"/>
</dbReference>
<dbReference type="SUPFAM" id="SSF81383">
    <property type="entry name" value="F-box domain"/>
    <property type="match status" value="1"/>
</dbReference>
<dbReference type="OrthoDB" id="1500710at2759"/>
<sequence>MDNLSDDILVEIWSRVPCKMAVRCKSISKRFLALISRAEFMKRSIYHHHTLLQQMKEEDHEKEWYFNHVSMLKLLIMFSPNIHLFNPQNHDKNQLSLTFINPKFNPELDDVTKRKKSVRYSRITACSNGLLLCKKTVCGRVYFVCNPVTKKWTKLPLPPPPLTGHNKRDRMSEGFVCEPYYNVEENKITFNRHRFRVVRIPLFEGTLSEFLRGITKFEIKVVVFSSETGQWSTKLVSCPKGFMQATLLLPAVALEGKLYFMGRKSLMVYDPFNNDEECYTIDYPCHLCHNPTYILIVVMLEWRLVHMINLPHQNVGSCIRPDLRVGAATYDVIGMGCRVRAFHPYDGDVVFFQYAHRIFVGNLKTKHFETVGYGIHGFQALQIISLDLPCWPTPIPSVDFE</sequence>
<proteinExistence type="predicted"/>
<dbReference type="KEGG" id="aprc:113874707"/>
<accession>A0A8B8MLE1</accession>
<dbReference type="AlphaFoldDB" id="A0A8B8MLE1"/>
<reference evidence="3" key="2">
    <citation type="submission" date="2025-08" db="UniProtKB">
        <authorList>
            <consortium name="RefSeq"/>
        </authorList>
    </citation>
    <scope>IDENTIFICATION</scope>
    <source>
        <tissue evidence="3">Young leaves</tissue>
    </source>
</reference>
<evidence type="ECO:0000313" key="2">
    <source>
        <dbReference type="Proteomes" id="UP000694853"/>
    </source>
</evidence>
<keyword evidence="2" id="KW-1185">Reference proteome</keyword>
<reference evidence="2" key="1">
    <citation type="journal article" date="2019" name="Toxins">
        <title>Detection of Abrin-Like and Prepropulchellin-Like Toxin Genes and Transcripts Using Whole Genome Sequencing and Full-Length Transcript Sequencing of Abrus precatorius.</title>
        <authorList>
            <person name="Hovde B.T."/>
            <person name="Daligault H.E."/>
            <person name="Hanschen E.R."/>
            <person name="Kunde Y.A."/>
            <person name="Johnson M.B."/>
            <person name="Starkenburg S.R."/>
            <person name="Johnson S.L."/>
        </authorList>
    </citation>
    <scope>NUCLEOTIDE SEQUENCE [LARGE SCALE GENOMIC DNA]</scope>
</reference>
<dbReference type="Proteomes" id="UP000694853">
    <property type="component" value="Unplaced"/>
</dbReference>
<protein>
    <submittedName>
        <fullName evidence="3">Uncharacterized protein LOC113874707</fullName>
    </submittedName>
</protein>
<gene>
    <name evidence="3" type="primary">LOC113874707</name>
</gene>
<evidence type="ECO:0000259" key="1">
    <source>
        <dbReference type="Pfam" id="PF24750"/>
    </source>
</evidence>
<evidence type="ECO:0000313" key="3">
    <source>
        <dbReference type="RefSeq" id="XP_027368723.1"/>
    </source>
</evidence>
<dbReference type="Pfam" id="PF24750">
    <property type="entry name" value="b-prop_At3g26010-like"/>
    <property type="match status" value="1"/>
</dbReference>
<dbReference type="InterPro" id="IPR036047">
    <property type="entry name" value="F-box-like_dom_sf"/>
</dbReference>
<dbReference type="RefSeq" id="XP_027368723.1">
    <property type="nucleotide sequence ID" value="XM_027512922.1"/>
</dbReference>
<feature type="domain" description="F-box protein At3g26010-like beta-propeller" evidence="1">
    <location>
        <begin position="116"/>
        <end position="286"/>
    </location>
</feature>
<organism evidence="2 3">
    <name type="scientific">Abrus precatorius</name>
    <name type="common">Indian licorice</name>
    <name type="synonym">Glycine abrus</name>
    <dbReference type="NCBI Taxonomy" id="3816"/>
    <lineage>
        <taxon>Eukaryota</taxon>
        <taxon>Viridiplantae</taxon>
        <taxon>Streptophyta</taxon>
        <taxon>Embryophyta</taxon>
        <taxon>Tracheophyta</taxon>
        <taxon>Spermatophyta</taxon>
        <taxon>Magnoliopsida</taxon>
        <taxon>eudicotyledons</taxon>
        <taxon>Gunneridae</taxon>
        <taxon>Pentapetalae</taxon>
        <taxon>rosids</taxon>
        <taxon>fabids</taxon>
        <taxon>Fabales</taxon>
        <taxon>Fabaceae</taxon>
        <taxon>Papilionoideae</taxon>
        <taxon>50 kb inversion clade</taxon>
        <taxon>NPAAA clade</taxon>
        <taxon>indigoferoid/millettioid clade</taxon>
        <taxon>Abreae</taxon>
        <taxon>Abrus</taxon>
    </lineage>
</organism>
<dbReference type="InterPro" id="IPR056592">
    <property type="entry name" value="Beta-prop_At3g26010-like"/>
</dbReference>